<evidence type="ECO:0000313" key="4">
    <source>
        <dbReference type="Proteomes" id="UP000094065"/>
    </source>
</evidence>
<proteinExistence type="predicted"/>
<keyword evidence="2" id="KW-0732">Signal</keyword>
<feature type="chain" id="PRO_5009448951" evidence="2">
    <location>
        <begin position="24"/>
        <end position="75"/>
    </location>
</feature>
<dbReference type="EMBL" id="AWGJ01000014">
    <property type="protein sequence ID" value="ODN72812.1"/>
    <property type="molecule type" value="Genomic_DNA"/>
</dbReference>
<name>A0A1E3H8Y3_9TREE</name>
<sequence>MARLLPFLLILLAFALMICQAAGAPTPTDEEPSLVDRTEHNMSNAQRLRRGMPLRKPDHYFDARLGPRAEPSAVP</sequence>
<feature type="region of interest" description="Disordered" evidence="1">
    <location>
        <begin position="24"/>
        <end position="75"/>
    </location>
</feature>
<protein>
    <submittedName>
        <fullName evidence="3">Uncharacterized protein</fullName>
    </submittedName>
</protein>
<evidence type="ECO:0000313" key="3">
    <source>
        <dbReference type="EMBL" id="ODN72812.1"/>
    </source>
</evidence>
<evidence type="ECO:0000256" key="1">
    <source>
        <dbReference type="SAM" id="MobiDB-lite"/>
    </source>
</evidence>
<dbReference type="Proteomes" id="UP000094065">
    <property type="component" value="Unassembled WGS sequence"/>
</dbReference>
<dbReference type="OrthoDB" id="4584900at2759"/>
<evidence type="ECO:0000256" key="2">
    <source>
        <dbReference type="SAM" id="SignalP"/>
    </source>
</evidence>
<organism evidence="3 4">
    <name type="scientific">Cryptococcus amylolentus CBS 6039</name>
    <dbReference type="NCBI Taxonomy" id="1295533"/>
    <lineage>
        <taxon>Eukaryota</taxon>
        <taxon>Fungi</taxon>
        <taxon>Dikarya</taxon>
        <taxon>Basidiomycota</taxon>
        <taxon>Agaricomycotina</taxon>
        <taxon>Tremellomycetes</taxon>
        <taxon>Tremellales</taxon>
        <taxon>Cryptococcaceae</taxon>
        <taxon>Cryptococcus</taxon>
    </lineage>
</organism>
<feature type="compositionally biased region" description="Basic and acidic residues" evidence="1">
    <location>
        <begin position="55"/>
        <end position="67"/>
    </location>
</feature>
<dbReference type="RefSeq" id="XP_018988753.1">
    <property type="nucleotide sequence ID" value="XM_019143090.1"/>
</dbReference>
<comment type="caution">
    <text evidence="3">The sequence shown here is derived from an EMBL/GenBank/DDBJ whole genome shotgun (WGS) entry which is preliminary data.</text>
</comment>
<keyword evidence="4" id="KW-1185">Reference proteome</keyword>
<reference evidence="3 4" key="1">
    <citation type="submission" date="2016-06" db="EMBL/GenBank/DDBJ databases">
        <title>Evolution of pathogenesis and genome organization in the Tremellales.</title>
        <authorList>
            <person name="Cuomo C."/>
            <person name="Litvintseva A."/>
            <person name="Heitman J."/>
            <person name="Chen Y."/>
            <person name="Sun S."/>
            <person name="Springer D."/>
            <person name="Dromer F."/>
            <person name="Young S."/>
            <person name="Zeng Q."/>
            <person name="Chapman S."/>
            <person name="Gujja S."/>
            <person name="Saif S."/>
            <person name="Birren B."/>
        </authorList>
    </citation>
    <scope>NUCLEOTIDE SEQUENCE [LARGE SCALE GENOMIC DNA]</scope>
    <source>
        <strain evidence="3 4">CBS 6039</strain>
    </source>
</reference>
<dbReference type="EMBL" id="AWGJ01000014">
    <property type="protein sequence ID" value="ODN72813.1"/>
    <property type="molecule type" value="Genomic_DNA"/>
</dbReference>
<dbReference type="RefSeq" id="XP_018988754.1">
    <property type="nucleotide sequence ID" value="XM_019143091.1"/>
</dbReference>
<accession>A0A1E3H8Y3</accession>
<dbReference type="AlphaFoldDB" id="A0A1E3H8Y3"/>
<dbReference type="GeneID" id="30159555"/>
<gene>
    <name evidence="3" type="ORF">L202_08246</name>
</gene>
<feature type="signal peptide" evidence="2">
    <location>
        <begin position="1"/>
        <end position="23"/>
    </location>
</feature>